<dbReference type="Gene3D" id="3.40.50.150">
    <property type="entry name" value="Vaccinia Virus protein VP39"/>
    <property type="match status" value="1"/>
</dbReference>
<gene>
    <name evidence="1" type="ORF">PAMC26577_38210</name>
</gene>
<sequence>MVTDDFYRALEDRFRGSRDLIKARQKVYLPFVEAILGHVPKQLLDIGCGRAEWLELLAERGLPASGIDLNEDFVVEAQRAALPVARGEAIEFFSRQADQSYGLVSAFHVVEHLGFEKLLAFLKEAYRVLDNGGALLLETPNPANLLVGACNFYLDPTHERPIPSVLLSFAAEFSGFERVIVVPVNRDFLNNDLELLPSEFAGAGVVNKVVSVVDENFMQAPDYAIIAFKSADNESIALAESLITPTTLPISDKETEDMNTLFARVLEAETERLALQAKVELAATEAAYLKDRVARSEERVREVRLRAEKDLSASKEQAFARASELEAHLQRALVRAATAEDTAHRAQHHVAAMMASTSWRLSSPVRAGGLTIRKIGRTKAAINQLAQLGLLHGAAYVRCRPVLKQRLANVLSRMPRIRAGLIKMAGFDAIQGVVTGAAMPAVASVDRLTARGRKVHADLLSALNARTK</sequence>
<protein>
    <submittedName>
        <fullName evidence="1">Uncharacterized protein</fullName>
    </submittedName>
</protein>
<organism evidence="1 2">
    <name type="scientific">Caballeronia sordidicola</name>
    <name type="common">Burkholderia sordidicola</name>
    <dbReference type="NCBI Taxonomy" id="196367"/>
    <lineage>
        <taxon>Bacteria</taxon>
        <taxon>Pseudomonadati</taxon>
        <taxon>Pseudomonadota</taxon>
        <taxon>Betaproteobacteria</taxon>
        <taxon>Burkholderiales</taxon>
        <taxon>Burkholderiaceae</taxon>
        <taxon>Caballeronia</taxon>
    </lineage>
</organism>
<dbReference type="RefSeq" id="WP_075359184.1">
    <property type="nucleotide sequence ID" value="NZ_MSRG01000061.1"/>
</dbReference>
<name>A0A242M4P8_CABSO</name>
<dbReference type="Pfam" id="PF13489">
    <property type="entry name" value="Methyltransf_23"/>
    <property type="match status" value="1"/>
</dbReference>
<dbReference type="AlphaFoldDB" id="A0A242M4P8"/>
<evidence type="ECO:0000313" key="2">
    <source>
        <dbReference type="Proteomes" id="UP000195221"/>
    </source>
</evidence>
<dbReference type="CDD" id="cd02440">
    <property type="entry name" value="AdoMet_MTases"/>
    <property type="match status" value="1"/>
</dbReference>
<dbReference type="EMBL" id="NBTZ01000164">
    <property type="protein sequence ID" value="OTP66072.1"/>
    <property type="molecule type" value="Genomic_DNA"/>
</dbReference>
<accession>A0A242M4P8</accession>
<proteinExistence type="predicted"/>
<evidence type="ECO:0000313" key="1">
    <source>
        <dbReference type="EMBL" id="OTP66072.1"/>
    </source>
</evidence>
<dbReference type="Proteomes" id="UP000195221">
    <property type="component" value="Unassembled WGS sequence"/>
</dbReference>
<reference evidence="1 2" key="1">
    <citation type="submission" date="2017-03" db="EMBL/GenBank/DDBJ databases">
        <title>Genome analysis of strain PAMC 26577.</title>
        <authorList>
            <person name="Oh H.-M."/>
            <person name="Yang J.-A."/>
        </authorList>
    </citation>
    <scope>NUCLEOTIDE SEQUENCE [LARGE SCALE GENOMIC DNA]</scope>
    <source>
        <strain evidence="1 2">PAMC 26577</strain>
    </source>
</reference>
<comment type="caution">
    <text evidence="1">The sequence shown here is derived from an EMBL/GenBank/DDBJ whole genome shotgun (WGS) entry which is preliminary data.</text>
</comment>
<dbReference type="InterPro" id="IPR029063">
    <property type="entry name" value="SAM-dependent_MTases_sf"/>
</dbReference>
<dbReference type="SUPFAM" id="SSF53335">
    <property type="entry name" value="S-adenosyl-L-methionine-dependent methyltransferases"/>
    <property type="match status" value="1"/>
</dbReference>